<keyword evidence="4" id="KW-1185">Reference proteome</keyword>
<sequence>MHPESPSKARPTWDHVFSSVNENQPFLPQNIGPRRPRRQTMTAQEVTAFNDIFDMIFDSMGENESASGEGPSSSKIVSSTDTGLSGVFGTLRRHSKKMKWTAEADEALDRKKDEMDRCNTDKELLDWAMREVFGESQLYLQDFREAEASVGTEVHEMPMLQPLTYPHLLALLMRTFRDKYRDPHLALSMFDYARHLSTPSYVFGCSTSAYNELIATRWFCFKDLKGVHDALEEMSVNGVDMDNKTQTLAETVRQGVGKRNLWMEENEMGSGAVWEMLNNIEKLVNQSSKSTPWNTWKAPGSPEQVDPNWEFDQW</sequence>
<dbReference type="AlphaFoldDB" id="A0AAD7CFM7"/>
<dbReference type="EMBL" id="JARKIF010000002">
    <property type="protein sequence ID" value="KAJ7647565.1"/>
    <property type="molecule type" value="Genomic_DNA"/>
</dbReference>
<evidence type="ECO:0000256" key="1">
    <source>
        <dbReference type="SAM" id="MobiDB-lite"/>
    </source>
</evidence>
<accession>A0AAD7CFM7</accession>
<evidence type="ECO:0000313" key="3">
    <source>
        <dbReference type="EMBL" id="KAJ7647565.1"/>
    </source>
</evidence>
<evidence type="ECO:0000313" key="4">
    <source>
        <dbReference type="Proteomes" id="UP001221142"/>
    </source>
</evidence>
<protein>
    <recommendedName>
        <fullName evidence="2">Mtf2-like C-terminal domain-containing protein</fullName>
    </recommendedName>
</protein>
<evidence type="ECO:0000259" key="2">
    <source>
        <dbReference type="Pfam" id="PF19189"/>
    </source>
</evidence>
<feature type="domain" description="Mtf2-like C-terminal" evidence="2">
    <location>
        <begin position="105"/>
        <end position="282"/>
    </location>
</feature>
<dbReference type="PANTHER" id="PTHR39468">
    <property type="entry name" value="CHROMOSOME 7, WHOLE GENOME SHOTGUN SEQUENCE"/>
    <property type="match status" value="1"/>
</dbReference>
<dbReference type="PANTHER" id="PTHR39468:SF1">
    <property type="entry name" value="MTF2-LIKE C-TERMINAL DOMAIN-CONTAINING PROTEIN"/>
    <property type="match status" value="1"/>
</dbReference>
<comment type="caution">
    <text evidence="3">The sequence shown here is derived from an EMBL/GenBank/DDBJ whole genome shotgun (WGS) entry which is preliminary data.</text>
</comment>
<dbReference type="InterPro" id="IPR043837">
    <property type="entry name" value="Mtf2-like_C"/>
</dbReference>
<gene>
    <name evidence="3" type="ORF">FB45DRAFT_975224</name>
</gene>
<dbReference type="GO" id="GO:0005739">
    <property type="term" value="C:mitochondrion"/>
    <property type="evidence" value="ECO:0007669"/>
    <property type="project" value="InterPro"/>
</dbReference>
<dbReference type="InterPro" id="IPR040009">
    <property type="entry name" value="Mtf2/C5D6.12-like"/>
</dbReference>
<reference evidence="3" key="1">
    <citation type="submission" date="2023-03" db="EMBL/GenBank/DDBJ databases">
        <title>Massive genome expansion in bonnet fungi (Mycena s.s.) driven by repeated elements and novel gene families across ecological guilds.</title>
        <authorList>
            <consortium name="Lawrence Berkeley National Laboratory"/>
            <person name="Harder C.B."/>
            <person name="Miyauchi S."/>
            <person name="Viragh M."/>
            <person name="Kuo A."/>
            <person name="Thoen E."/>
            <person name="Andreopoulos B."/>
            <person name="Lu D."/>
            <person name="Skrede I."/>
            <person name="Drula E."/>
            <person name="Henrissat B."/>
            <person name="Morin E."/>
            <person name="Kohler A."/>
            <person name="Barry K."/>
            <person name="LaButti K."/>
            <person name="Morin E."/>
            <person name="Salamov A."/>
            <person name="Lipzen A."/>
            <person name="Mereny Z."/>
            <person name="Hegedus B."/>
            <person name="Baldrian P."/>
            <person name="Stursova M."/>
            <person name="Weitz H."/>
            <person name="Taylor A."/>
            <person name="Grigoriev I.V."/>
            <person name="Nagy L.G."/>
            <person name="Martin F."/>
            <person name="Kauserud H."/>
        </authorList>
    </citation>
    <scope>NUCLEOTIDE SEQUENCE</scope>
    <source>
        <strain evidence="3">9284</strain>
    </source>
</reference>
<feature type="region of interest" description="Disordered" evidence="1">
    <location>
        <begin position="290"/>
        <end position="314"/>
    </location>
</feature>
<name>A0AAD7CFM7_9AGAR</name>
<dbReference type="Pfam" id="PF19189">
    <property type="entry name" value="Mtf2"/>
    <property type="match status" value="1"/>
</dbReference>
<organism evidence="3 4">
    <name type="scientific">Roridomyces roridus</name>
    <dbReference type="NCBI Taxonomy" id="1738132"/>
    <lineage>
        <taxon>Eukaryota</taxon>
        <taxon>Fungi</taxon>
        <taxon>Dikarya</taxon>
        <taxon>Basidiomycota</taxon>
        <taxon>Agaricomycotina</taxon>
        <taxon>Agaricomycetes</taxon>
        <taxon>Agaricomycetidae</taxon>
        <taxon>Agaricales</taxon>
        <taxon>Marasmiineae</taxon>
        <taxon>Mycenaceae</taxon>
        <taxon>Roridomyces</taxon>
    </lineage>
</organism>
<proteinExistence type="predicted"/>
<dbReference type="Proteomes" id="UP001221142">
    <property type="component" value="Unassembled WGS sequence"/>
</dbReference>